<keyword evidence="3" id="KW-1185">Reference proteome</keyword>
<organism evidence="2 3">
    <name type="scientific">Mycobacterium ulcerans str. Harvey</name>
    <dbReference type="NCBI Taxonomy" id="1299332"/>
    <lineage>
        <taxon>Bacteria</taxon>
        <taxon>Bacillati</taxon>
        <taxon>Actinomycetota</taxon>
        <taxon>Actinomycetes</taxon>
        <taxon>Mycobacteriales</taxon>
        <taxon>Mycobacteriaceae</taxon>
        <taxon>Mycobacterium</taxon>
        <taxon>Mycobacterium ulcerans group</taxon>
    </lineage>
</organism>
<evidence type="ECO:0000256" key="1">
    <source>
        <dbReference type="SAM" id="MobiDB-lite"/>
    </source>
</evidence>
<evidence type="ECO:0000313" key="3">
    <source>
        <dbReference type="Proteomes" id="UP000020681"/>
    </source>
</evidence>
<gene>
    <name evidence="2" type="ORF">I551_8226</name>
</gene>
<dbReference type="EMBL" id="JAOL01000197">
    <property type="protein sequence ID" value="EUA85337.1"/>
    <property type="molecule type" value="Genomic_DNA"/>
</dbReference>
<name>A0ABN0QL29_MYCUL</name>
<protein>
    <submittedName>
        <fullName evidence="2">Type I polyketide synthase loading module domain protein</fullName>
    </submittedName>
</protein>
<feature type="compositionally biased region" description="Polar residues" evidence="1">
    <location>
        <begin position="115"/>
        <end position="133"/>
    </location>
</feature>
<evidence type="ECO:0000313" key="2">
    <source>
        <dbReference type="EMBL" id="EUA85337.1"/>
    </source>
</evidence>
<feature type="region of interest" description="Disordered" evidence="1">
    <location>
        <begin position="1"/>
        <end position="63"/>
    </location>
</feature>
<comment type="caution">
    <text evidence="2">The sequence shown here is derived from an EMBL/GenBank/DDBJ whole genome shotgun (WGS) entry which is preliminary data.</text>
</comment>
<accession>A0ABN0QL29</accession>
<dbReference type="Proteomes" id="UP000020681">
    <property type="component" value="Unassembled WGS sequence"/>
</dbReference>
<feature type="compositionally biased region" description="Basic and acidic residues" evidence="1">
    <location>
        <begin position="54"/>
        <end position="63"/>
    </location>
</feature>
<feature type="region of interest" description="Disordered" evidence="1">
    <location>
        <begin position="115"/>
        <end position="140"/>
    </location>
</feature>
<sequence length="140" mass="14738">MAVVSAFSAGVKRTSGPSVPASQRPPRSGSDRCSPQPGYHTQPPPHRATITTSIEHHSENNHDTTDALAALHALANNGTHPLLSRGLLTPQGPGKTVFVFPDRAVNTPAWAQISTANSPCSPTPSTHATQRYSLSLDGRC</sequence>
<reference evidence="2 3" key="1">
    <citation type="submission" date="2014-01" db="EMBL/GenBank/DDBJ databases">
        <authorList>
            <person name="Dobos K."/>
            <person name="Lenaerts A."/>
            <person name="Ordway D."/>
            <person name="DeGroote M.A."/>
            <person name="Parker T."/>
            <person name="Sizemore C."/>
            <person name="Tallon L.J."/>
            <person name="Sadzewicz L.K."/>
            <person name="Sengamalay N."/>
            <person name="Fraser C.M."/>
            <person name="Hine E."/>
            <person name="Shefchek K.A."/>
            <person name="Das S.P."/>
            <person name="Tettelin H."/>
        </authorList>
    </citation>
    <scope>NUCLEOTIDE SEQUENCE [LARGE SCALE GENOMIC DNA]</scope>
    <source>
        <strain evidence="2 3">Harvey</strain>
    </source>
</reference>
<proteinExistence type="predicted"/>